<dbReference type="InterPro" id="IPR007402">
    <property type="entry name" value="DUF455"/>
</dbReference>
<dbReference type="GeneID" id="55590623"/>
<dbReference type="EMBL" id="CP000872">
    <property type="protein sequence ID" value="ABX61995.1"/>
    <property type="molecule type" value="Genomic_DNA"/>
</dbReference>
<dbReference type="InterPro" id="IPR009078">
    <property type="entry name" value="Ferritin-like_SF"/>
</dbReference>
<dbReference type="Pfam" id="PF04305">
    <property type="entry name" value="DUF455"/>
    <property type="match status" value="1"/>
</dbReference>
<sequence>MTDKPTYEQTLRGNAIRAISACDLDEKVRLTRETASRWFARALSVRSPLDPPLPERPGRPGRPGRPEKPELVPPRMLKKRSLNTEHGRIALMHALAHIELNAIDLALDIVARFAVKPIPRSFFDGWMKVADDEARHFTPLRNRLKSLGADYGDMPAHDGLWQSAHQTRNDLEARLAVVPLILEARGLDVTPSLLEKMIETGDHETAAILNIIYNDEKTHVAVGAKWFRFFCARNRIDPAARFRELVRANFRGELKPPFNELARAEAGLTPSFYRSLSPVSI</sequence>
<evidence type="ECO:0000313" key="2">
    <source>
        <dbReference type="EMBL" id="ABX61995.1"/>
    </source>
</evidence>
<name>A9MAU2_BRUC2</name>
<feature type="region of interest" description="Disordered" evidence="1">
    <location>
        <begin position="49"/>
        <end position="73"/>
    </location>
</feature>
<organism evidence="2 3">
    <name type="scientific">Brucella canis (strain ATCC 23365 / NCTC 10854 / RM-666)</name>
    <dbReference type="NCBI Taxonomy" id="483179"/>
    <lineage>
        <taxon>Bacteria</taxon>
        <taxon>Pseudomonadati</taxon>
        <taxon>Pseudomonadota</taxon>
        <taxon>Alphaproteobacteria</taxon>
        <taxon>Hyphomicrobiales</taxon>
        <taxon>Brucellaceae</taxon>
        <taxon>Brucella/Ochrobactrum group</taxon>
        <taxon>Brucella</taxon>
    </lineage>
</organism>
<dbReference type="PANTHER" id="PTHR42782:SF4">
    <property type="entry name" value="DUF455 DOMAIN-CONTAINING PROTEIN"/>
    <property type="match status" value="1"/>
</dbReference>
<dbReference type="AlphaFoldDB" id="A9MAU2"/>
<proteinExistence type="predicted"/>
<gene>
    <name evidence="2" type="ordered locus">BCAN_A0934</name>
</gene>
<reference evidence="2 3" key="1">
    <citation type="submission" date="2007-10" db="EMBL/GenBank/DDBJ databases">
        <title>Brucella canis ATCC 23365 whole genome shotgun sequencing project.</title>
        <authorList>
            <person name="Setubal J.C."/>
            <person name="Bowns C."/>
            <person name="Boyle S."/>
            <person name="Crasta O.R."/>
            <person name="Czar M.J."/>
            <person name="Dharmanolla C."/>
            <person name="Gillespie J.J."/>
            <person name="Kenyon R.W."/>
            <person name="Lu J."/>
            <person name="Mane S."/>
            <person name="Mohapatra S."/>
            <person name="Nagrani S."/>
            <person name="Purkayastha A."/>
            <person name="Rajasimha H.K."/>
            <person name="Shallom J.M."/>
            <person name="Shallom S."/>
            <person name="Shukla M."/>
            <person name="Snyder E.E."/>
            <person name="Sobral B.W."/>
            <person name="Wattam A.R."/>
            <person name="Will R."/>
            <person name="Williams K."/>
            <person name="Yoo H."/>
            <person name="Bruce D."/>
            <person name="Detter C."/>
            <person name="Munk C."/>
            <person name="Brettin T.S."/>
        </authorList>
    </citation>
    <scope>NUCLEOTIDE SEQUENCE [LARGE SCALE GENOMIC DNA]</scope>
    <source>
        <strain evidence="3">ATCC 23365 / NCTC 10854 / RM-666</strain>
    </source>
</reference>
<accession>A9MAU2</accession>
<dbReference type="CDD" id="cd00657">
    <property type="entry name" value="Ferritin_like"/>
    <property type="match status" value="1"/>
</dbReference>
<dbReference type="PANTHER" id="PTHR42782">
    <property type="entry name" value="SI:CH73-314G15.3"/>
    <property type="match status" value="1"/>
</dbReference>
<evidence type="ECO:0000313" key="3">
    <source>
        <dbReference type="Proteomes" id="UP000001385"/>
    </source>
</evidence>
<dbReference type="KEGG" id="bcs:BCAN_A0934"/>
<evidence type="ECO:0008006" key="4">
    <source>
        <dbReference type="Google" id="ProtNLM"/>
    </source>
</evidence>
<dbReference type="PhylomeDB" id="A9MAU2"/>
<protein>
    <recommendedName>
        <fullName evidence="4">Rhamnosyltransferase</fullName>
    </recommendedName>
</protein>
<dbReference type="SUPFAM" id="SSF47240">
    <property type="entry name" value="Ferritin-like"/>
    <property type="match status" value="1"/>
</dbReference>
<keyword evidence="3" id="KW-1185">Reference proteome</keyword>
<dbReference type="RefSeq" id="WP_006132510.1">
    <property type="nucleotide sequence ID" value="NC_010103.1"/>
</dbReference>
<dbReference type="HOGENOM" id="CLU_035354_0_1_5"/>
<dbReference type="Proteomes" id="UP000001385">
    <property type="component" value="Chromosome I"/>
</dbReference>
<evidence type="ECO:0000256" key="1">
    <source>
        <dbReference type="SAM" id="MobiDB-lite"/>
    </source>
</evidence>
<dbReference type="PIRSF" id="PIRSF012318">
    <property type="entry name" value="UCP012318"/>
    <property type="match status" value="1"/>
</dbReference>
<dbReference type="InterPro" id="IPR011197">
    <property type="entry name" value="UCP012318"/>
</dbReference>